<sequence length="73" mass="8412">MSLQLHKSQNTVSEPKAYNREANDDDHDSNSFQIQQDRAWLREQLLAGKNSPLCAPLTPEYFQRLRALARGEL</sequence>
<keyword evidence="3" id="KW-1185">Reference proteome</keyword>
<gene>
    <name evidence="2" type="ORF">BCM14_0314</name>
</gene>
<name>A0A2T0XML1_9BURK</name>
<dbReference type="RefSeq" id="WP_106226246.1">
    <property type="nucleotide sequence ID" value="NZ_PVTV01000005.1"/>
</dbReference>
<accession>A0A2T0XML1</accession>
<dbReference type="EMBL" id="PVTV01000005">
    <property type="protein sequence ID" value="PRZ00175.1"/>
    <property type="molecule type" value="Genomic_DNA"/>
</dbReference>
<evidence type="ECO:0000313" key="2">
    <source>
        <dbReference type="EMBL" id="PRZ00175.1"/>
    </source>
</evidence>
<dbReference type="Proteomes" id="UP000238308">
    <property type="component" value="Unassembled WGS sequence"/>
</dbReference>
<dbReference type="AlphaFoldDB" id="A0A2T0XML1"/>
<evidence type="ECO:0000313" key="3">
    <source>
        <dbReference type="Proteomes" id="UP000238308"/>
    </source>
</evidence>
<feature type="region of interest" description="Disordered" evidence="1">
    <location>
        <begin position="1"/>
        <end position="33"/>
    </location>
</feature>
<organism evidence="2 3">
    <name type="scientific">Jezberella montanilacus</name>
    <dbReference type="NCBI Taxonomy" id="323426"/>
    <lineage>
        <taxon>Bacteria</taxon>
        <taxon>Pseudomonadati</taxon>
        <taxon>Pseudomonadota</taxon>
        <taxon>Betaproteobacteria</taxon>
        <taxon>Burkholderiales</taxon>
        <taxon>Alcaligenaceae</taxon>
        <taxon>Jezberella</taxon>
    </lineage>
</organism>
<evidence type="ECO:0000256" key="1">
    <source>
        <dbReference type="SAM" id="MobiDB-lite"/>
    </source>
</evidence>
<reference evidence="2 3" key="1">
    <citation type="submission" date="2018-03" db="EMBL/GenBank/DDBJ databases">
        <title>Genomic Encyclopedia of Type Strains, Phase III (KMG-III): the genomes of soil and plant-associated and newly described type strains.</title>
        <authorList>
            <person name="Whitman W."/>
        </authorList>
    </citation>
    <scope>NUCLEOTIDE SEQUENCE [LARGE SCALE GENOMIC DNA]</scope>
    <source>
        <strain evidence="2 3">MWH-P2sevCIIIb</strain>
    </source>
</reference>
<proteinExistence type="predicted"/>
<protein>
    <submittedName>
        <fullName evidence="2">Uncharacterized protein</fullName>
    </submittedName>
</protein>
<comment type="caution">
    <text evidence="2">The sequence shown here is derived from an EMBL/GenBank/DDBJ whole genome shotgun (WGS) entry which is preliminary data.</text>
</comment>
<feature type="compositionally biased region" description="Polar residues" evidence="1">
    <location>
        <begin position="1"/>
        <end position="13"/>
    </location>
</feature>